<proteinExistence type="predicted"/>
<evidence type="ECO:0000256" key="1">
    <source>
        <dbReference type="SAM" id="MobiDB-lite"/>
    </source>
</evidence>
<dbReference type="EMBL" id="JAACXV010010584">
    <property type="protein sequence ID" value="KAF7275397.1"/>
    <property type="molecule type" value="Genomic_DNA"/>
</dbReference>
<evidence type="ECO:0000313" key="2">
    <source>
        <dbReference type="EMBL" id="KAF7275397.1"/>
    </source>
</evidence>
<accession>A0A834IJT1</accession>
<name>A0A834IJT1_RHYFE</name>
<organism evidence="2 3">
    <name type="scientific">Rhynchophorus ferrugineus</name>
    <name type="common">Red palm weevil</name>
    <name type="synonym">Curculio ferrugineus</name>
    <dbReference type="NCBI Taxonomy" id="354439"/>
    <lineage>
        <taxon>Eukaryota</taxon>
        <taxon>Metazoa</taxon>
        <taxon>Ecdysozoa</taxon>
        <taxon>Arthropoda</taxon>
        <taxon>Hexapoda</taxon>
        <taxon>Insecta</taxon>
        <taxon>Pterygota</taxon>
        <taxon>Neoptera</taxon>
        <taxon>Endopterygota</taxon>
        <taxon>Coleoptera</taxon>
        <taxon>Polyphaga</taxon>
        <taxon>Cucujiformia</taxon>
        <taxon>Curculionidae</taxon>
        <taxon>Dryophthorinae</taxon>
        <taxon>Rhynchophorus</taxon>
    </lineage>
</organism>
<gene>
    <name evidence="2" type="ORF">GWI33_011792</name>
</gene>
<dbReference type="Proteomes" id="UP000625711">
    <property type="component" value="Unassembled WGS sequence"/>
</dbReference>
<sequence length="128" mass="13365">MPPSSCRIGLGPLGTHKLRFPSPSVAGCCFGLAGCFMALSRGLRFYGLRVSQGLRRNCFIMGGGGGGGGDGERKQGAPGRGRTRSGKGGMRAARRAGWCSDGEWGRINIGAVRAEILMGFNFDSIPIS</sequence>
<feature type="region of interest" description="Disordered" evidence="1">
    <location>
        <begin position="65"/>
        <end position="93"/>
    </location>
</feature>
<dbReference type="AlphaFoldDB" id="A0A834IJT1"/>
<dbReference type="PROSITE" id="PS51257">
    <property type="entry name" value="PROKAR_LIPOPROTEIN"/>
    <property type="match status" value="1"/>
</dbReference>
<reference evidence="2" key="1">
    <citation type="submission" date="2020-08" db="EMBL/GenBank/DDBJ databases">
        <title>Genome sequencing and assembly of the red palm weevil Rhynchophorus ferrugineus.</title>
        <authorList>
            <person name="Dias G.B."/>
            <person name="Bergman C.M."/>
            <person name="Manee M."/>
        </authorList>
    </citation>
    <scope>NUCLEOTIDE SEQUENCE</scope>
    <source>
        <strain evidence="2">AA-2017</strain>
        <tissue evidence="2">Whole larva</tissue>
    </source>
</reference>
<protein>
    <submittedName>
        <fullName evidence="2">Uncharacterized protein</fullName>
    </submittedName>
</protein>
<comment type="caution">
    <text evidence="2">The sequence shown here is derived from an EMBL/GenBank/DDBJ whole genome shotgun (WGS) entry which is preliminary data.</text>
</comment>
<evidence type="ECO:0000313" key="3">
    <source>
        <dbReference type="Proteomes" id="UP000625711"/>
    </source>
</evidence>
<keyword evidence="3" id="KW-1185">Reference proteome</keyword>